<comment type="caution">
    <text evidence="1">The sequence shown here is derived from an EMBL/GenBank/DDBJ whole genome shotgun (WGS) entry which is preliminary data.</text>
</comment>
<reference evidence="1" key="1">
    <citation type="submission" date="2013-12" db="EMBL/GenBank/DDBJ databases">
        <title>A Varibaculum cambriense genome reconstructed from a premature infant gut community with otherwise low bacterial novelty that shifts toward anaerobic metabolism during the third week of life.</title>
        <authorList>
            <person name="Brown C.T."/>
            <person name="Sharon I."/>
            <person name="Thomas B.C."/>
            <person name="Castelle C.J."/>
            <person name="Morowitz M.J."/>
            <person name="Banfield J.F."/>
        </authorList>
    </citation>
    <scope>NUCLEOTIDE SEQUENCE</scope>
</reference>
<dbReference type="EMBL" id="AZMM01006028">
    <property type="protein sequence ID" value="ETJ40073.1"/>
    <property type="molecule type" value="Genomic_DNA"/>
</dbReference>
<protein>
    <submittedName>
        <fullName evidence="1">Uncharacterized protein</fullName>
    </submittedName>
</protein>
<organism evidence="1">
    <name type="scientific">human gut metagenome</name>
    <dbReference type="NCBI Taxonomy" id="408170"/>
    <lineage>
        <taxon>unclassified sequences</taxon>
        <taxon>metagenomes</taxon>
        <taxon>organismal metagenomes</taxon>
    </lineage>
</organism>
<accession>W1YC01</accession>
<sequence>AINLATLDMILSVKNLTKVDQVVRSLIKHRSAINLRNLKVNVNDRGIYGKTI</sequence>
<gene>
    <name evidence="1" type="ORF">Q604_UNBC06028G0002</name>
</gene>
<feature type="non-terminal residue" evidence="1">
    <location>
        <position position="1"/>
    </location>
</feature>
<proteinExistence type="predicted"/>
<evidence type="ECO:0000313" key="1">
    <source>
        <dbReference type="EMBL" id="ETJ40073.1"/>
    </source>
</evidence>
<name>W1YC01_9ZZZZ</name>
<dbReference type="AlphaFoldDB" id="W1YC01"/>